<dbReference type="Proteomes" id="UP001392437">
    <property type="component" value="Unassembled WGS sequence"/>
</dbReference>
<dbReference type="PANTHER" id="PTHR30383">
    <property type="entry name" value="THIOESTERASE 1/PROTEASE 1/LYSOPHOSPHOLIPASE L1"/>
    <property type="match status" value="1"/>
</dbReference>
<comment type="caution">
    <text evidence="3">The sequence shown here is derived from an EMBL/GenBank/DDBJ whole genome shotgun (WGS) entry which is preliminary data.</text>
</comment>
<sequence>MLISKSTLALHAISCLCSVVTGLAIPKVETKDVDARLALVNGLPLRIMPLGASITFGIASSDGNGYRQALRNKLKAFGNPVNMVGSHPNGTMKDNENEGWPGFVIDEVHDKSNQNVPITKPNLVLINAGTNDALQNRDVANAGARMTSMINDIFAQSPQATVVLSSLIPNANADAQSRALQINSQYNDVVNTLRGQGRQIVFADMQGAAGPTLADITQDGTHPNDAGYVKMANVWMDAIVQATLAGFLRKAEPLAGFPDDGGA</sequence>
<dbReference type="InterPro" id="IPR051532">
    <property type="entry name" value="Ester_Hydrolysis_Enzymes"/>
</dbReference>
<dbReference type="Pfam" id="PF13472">
    <property type="entry name" value="Lipase_GDSL_2"/>
    <property type="match status" value="1"/>
</dbReference>
<reference evidence="3 4" key="1">
    <citation type="submission" date="2023-01" db="EMBL/GenBank/DDBJ databases">
        <title>Analysis of 21 Apiospora genomes using comparative genomics revels a genus with tremendous synthesis potential of carbohydrate active enzymes and secondary metabolites.</title>
        <authorList>
            <person name="Sorensen T."/>
        </authorList>
    </citation>
    <scope>NUCLEOTIDE SEQUENCE [LARGE SCALE GENOMIC DNA]</scope>
    <source>
        <strain evidence="3 4">CBS 117206</strain>
    </source>
</reference>
<organism evidence="3 4">
    <name type="scientific">Apiospora kogelbergensis</name>
    <dbReference type="NCBI Taxonomy" id="1337665"/>
    <lineage>
        <taxon>Eukaryota</taxon>
        <taxon>Fungi</taxon>
        <taxon>Dikarya</taxon>
        <taxon>Ascomycota</taxon>
        <taxon>Pezizomycotina</taxon>
        <taxon>Sordariomycetes</taxon>
        <taxon>Xylariomycetidae</taxon>
        <taxon>Amphisphaeriales</taxon>
        <taxon>Apiosporaceae</taxon>
        <taxon>Apiospora</taxon>
    </lineage>
</organism>
<dbReference type="EMBL" id="JAQQWP010000004">
    <property type="protein sequence ID" value="KAK8120733.1"/>
    <property type="molecule type" value="Genomic_DNA"/>
</dbReference>
<feature type="domain" description="SGNH hydrolase-type esterase" evidence="2">
    <location>
        <begin position="50"/>
        <end position="228"/>
    </location>
</feature>
<protein>
    <submittedName>
        <fullName evidence="3">Multidomain esterase</fullName>
    </submittedName>
</protein>
<evidence type="ECO:0000313" key="3">
    <source>
        <dbReference type="EMBL" id="KAK8120733.1"/>
    </source>
</evidence>
<dbReference type="CDD" id="cd01833">
    <property type="entry name" value="XynB_like"/>
    <property type="match status" value="1"/>
</dbReference>
<name>A0AAW0R0I2_9PEZI</name>
<dbReference type="SUPFAM" id="SSF52266">
    <property type="entry name" value="SGNH hydrolase"/>
    <property type="match status" value="1"/>
</dbReference>
<evidence type="ECO:0000313" key="4">
    <source>
        <dbReference type="Proteomes" id="UP001392437"/>
    </source>
</evidence>
<accession>A0AAW0R0I2</accession>
<keyword evidence="4" id="KW-1185">Reference proteome</keyword>
<dbReference type="InterPro" id="IPR036514">
    <property type="entry name" value="SGNH_hydro_sf"/>
</dbReference>
<keyword evidence="1" id="KW-0732">Signal</keyword>
<dbReference type="AlphaFoldDB" id="A0AAW0R0I2"/>
<proteinExistence type="predicted"/>
<evidence type="ECO:0000256" key="1">
    <source>
        <dbReference type="SAM" id="SignalP"/>
    </source>
</evidence>
<feature type="signal peptide" evidence="1">
    <location>
        <begin position="1"/>
        <end position="30"/>
    </location>
</feature>
<gene>
    <name evidence="3" type="ORF">PG999_004853</name>
</gene>
<evidence type="ECO:0000259" key="2">
    <source>
        <dbReference type="Pfam" id="PF13472"/>
    </source>
</evidence>
<dbReference type="Gene3D" id="3.40.50.1110">
    <property type="entry name" value="SGNH hydrolase"/>
    <property type="match status" value="1"/>
</dbReference>
<feature type="chain" id="PRO_5043384930" evidence="1">
    <location>
        <begin position="31"/>
        <end position="263"/>
    </location>
</feature>
<dbReference type="InterPro" id="IPR013830">
    <property type="entry name" value="SGNH_hydro"/>
</dbReference>
<dbReference type="GO" id="GO:0004622">
    <property type="term" value="F:phosphatidylcholine lysophospholipase activity"/>
    <property type="evidence" value="ECO:0007669"/>
    <property type="project" value="TreeGrafter"/>
</dbReference>
<dbReference type="PANTHER" id="PTHR30383:SF31">
    <property type="entry name" value="SGNH HYDROLASE-TYPE ESTERASE DOMAIN-CONTAINING PROTEIN-RELATED"/>
    <property type="match status" value="1"/>
</dbReference>